<dbReference type="InterPro" id="IPR023375">
    <property type="entry name" value="ADC_dom_sf"/>
</dbReference>
<keyword evidence="2" id="KW-1185">Reference proteome</keyword>
<dbReference type="PANTHER" id="PTHR39186">
    <property type="entry name" value="DUF2071 FAMILY PROTEIN"/>
    <property type="match status" value="1"/>
</dbReference>
<proteinExistence type="predicted"/>
<dbReference type="Proteomes" id="UP000830729">
    <property type="component" value="Plasmid unnamed2"/>
</dbReference>
<dbReference type="RefSeq" id="WP_248652712.1">
    <property type="nucleotide sequence ID" value="NZ_CP096661.1"/>
</dbReference>
<sequence length="230" mass="25821">MVVPLRMGWRHLAFMNWPFDPATVAAHLPPSLEVDTYDGRAWLSIVPYLNVAVRPRGVPGTAGFSLPELNLRTYVTSDGEPGVYFFSLDAQGILGVVGARLFHHLPYYYARIEFQESSDGISFESKRLHPGERPVQFTATYGPVGEAFTAAPDSRAEFLTERYRYYTEDLDGRLRYADVSHDPWSLHEAEVTIRENTLFHANGFAPPAGDPVCYYSPGTDITATRSLSRR</sequence>
<dbReference type="InterPro" id="IPR018644">
    <property type="entry name" value="DUF2071"/>
</dbReference>
<evidence type="ECO:0000313" key="1">
    <source>
        <dbReference type="EMBL" id="UPV76679.1"/>
    </source>
</evidence>
<dbReference type="SUPFAM" id="SSF160104">
    <property type="entry name" value="Acetoacetate decarboxylase-like"/>
    <property type="match status" value="1"/>
</dbReference>
<dbReference type="Gene3D" id="2.40.400.10">
    <property type="entry name" value="Acetoacetate decarboxylase-like"/>
    <property type="match status" value="1"/>
</dbReference>
<protein>
    <submittedName>
        <fullName evidence="1">DUF2071 domain-containing protein</fullName>
    </submittedName>
</protein>
<dbReference type="PANTHER" id="PTHR39186:SF1">
    <property type="entry name" value="DUF2071 DOMAIN-CONTAINING PROTEIN"/>
    <property type="match status" value="1"/>
</dbReference>
<dbReference type="GeneID" id="72187730"/>
<keyword evidence="1" id="KW-0614">Plasmid</keyword>
<evidence type="ECO:0000313" key="2">
    <source>
        <dbReference type="Proteomes" id="UP000830729"/>
    </source>
</evidence>
<dbReference type="KEGG" id="halx:M0R89_20985"/>
<organism evidence="1 2">
    <name type="scientific">Halorussus limi</name>
    <dbReference type="NCBI Taxonomy" id="2938695"/>
    <lineage>
        <taxon>Archaea</taxon>
        <taxon>Methanobacteriati</taxon>
        <taxon>Methanobacteriota</taxon>
        <taxon>Stenosarchaea group</taxon>
        <taxon>Halobacteria</taxon>
        <taxon>Halobacteriales</taxon>
        <taxon>Haladaptataceae</taxon>
        <taxon>Halorussus</taxon>
    </lineage>
</organism>
<accession>A0A8U0I0K7</accession>
<geneLocation type="plasmid" evidence="1 2">
    <name>unnamed2</name>
</geneLocation>
<reference evidence="1 2" key="1">
    <citation type="submission" date="2022-04" db="EMBL/GenBank/DDBJ databases">
        <title>Diverse halophilic archaea isolated from saline environments.</title>
        <authorList>
            <person name="Cui H.-L."/>
        </authorList>
    </citation>
    <scope>NUCLEOTIDE SEQUENCE [LARGE SCALE GENOMIC DNA]</scope>
    <source>
        <strain evidence="1 2">XZYJT49</strain>
        <plasmid evidence="1 2">unnamed2</plasmid>
    </source>
</reference>
<gene>
    <name evidence="1" type="ORF">M0R89_20985</name>
</gene>
<dbReference type="Pfam" id="PF09844">
    <property type="entry name" value="DUF2071"/>
    <property type="match status" value="1"/>
</dbReference>
<dbReference type="AlphaFoldDB" id="A0A8U0I0K7"/>
<dbReference type="EMBL" id="CP096661">
    <property type="protein sequence ID" value="UPV76679.1"/>
    <property type="molecule type" value="Genomic_DNA"/>
</dbReference>
<name>A0A8U0I0K7_9EURY</name>